<evidence type="ECO:0000259" key="1">
    <source>
        <dbReference type="Pfam" id="PF13460"/>
    </source>
</evidence>
<name>A0ABT3TI27_9GAMM</name>
<dbReference type="PANTHER" id="PTHR12126:SF11">
    <property type="entry name" value="NADH DEHYDROGENASE [UBIQUINONE] 1 ALPHA SUBCOMPLEX SUBUNIT 9, MITOCHONDRIAL"/>
    <property type="match status" value="1"/>
</dbReference>
<comment type="caution">
    <text evidence="2">The sequence shown here is derived from an EMBL/GenBank/DDBJ whole genome shotgun (WGS) entry which is preliminary data.</text>
</comment>
<dbReference type="Gene3D" id="3.40.50.720">
    <property type="entry name" value="NAD(P)-binding Rossmann-like Domain"/>
    <property type="match status" value="1"/>
</dbReference>
<organism evidence="2 3">
    <name type="scientific">Candidatus Litorirhabdus singularis</name>
    <dbReference type="NCBI Taxonomy" id="2518993"/>
    <lineage>
        <taxon>Bacteria</taxon>
        <taxon>Pseudomonadati</taxon>
        <taxon>Pseudomonadota</taxon>
        <taxon>Gammaproteobacteria</taxon>
        <taxon>Cellvibrionales</taxon>
        <taxon>Halieaceae</taxon>
        <taxon>Candidatus Litorirhabdus</taxon>
    </lineage>
</organism>
<accession>A0ABT3TI27</accession>
<dbReference type="Proteomes" id="UP001143362">
    <property type="component" value="Unassembled WGS sequence"/>
</dbReference>
<sequence>MSLPHCIAITGANGHLGLKLLNALSDQPVKALVRSASAASTVTAYVADNQLQNVTIEVVDYQDTRQMQNALEGTDYLVHLVGIIKESASNTFDDAHIHANQVLCHAVAGSSIRHLCHLSLLGADENSRNTCLQSRGTAERLLLNSGVATLILRIPMVLGGDDYASYALRKRAHASLSFSFRAASLEQPIAARDVLAAVLNDIARAQQGASVGNQLLELAGPQSLPRAELFERAAATQGNSTRVISLPLWCGMGLAWLLEKLSSTPPVTRAMLGVLDHDDNIEAQVTATTLGVTLTSLDATLKECLAESQ</sequence>
<dbReference type="InterPro" id="IPR016040">
    <property type="entry name" value="NAD(P)-bd_dom"/>
</dbReference>
<dbReference type="RefSeq" id="WP_279245943.1">
    <property type="nucleotide sequence ID" value="NZ_SHNN01000002.1"/>
</dbReference>
<dbReference type="InterPro" id="IPR036291">
    <property type="entry name" value="NAD(P)-bd_dom_sf"/>
</dbReference>
<reference evidence="2" key="1">
    <citation type="submission" date="2019-02" db="EMBL/GenBank/DDBJ databases">
        <authorList>
            <person name="Li S.-H."/>
        </authorList>
    </citation>
    <scope>NUCLEOTIDE SEQUENCE</scope>
    <source>
        <strain evidence="2">IMCC14734</strain>
    </source>
</reference>
<evidence type="ECO:0000313" key="3">
    <source>
        <dbReference type="Proteomes" id="UP001143362"/>
    </source>
</evidence>
<dbReference type="PANTHER" id="PTHR12126">
    <property type="entry name" value="NADH-UBIQUINONE OXIDOREDUCTASE 39 KDA SUBUNIT-RELATED"/>
    <property type="match status" value="1"/>
</dbReference>
<keyword evidence="3" id="KW-1185">Reference proteome</keyword>
<proteinExistence type="predicted"/>
<dbReference type="SUPFAM" id="SSF51735">
    <property type="entry name" value="NAD(P)-binding Rossmann-fold domains"/>
    <property type="match status" value="1"/>
</dbReference>
<dbReference type="InterPro" id="IPR051207">
    <property type="entry name" value="ComplexI_NDUFA9_subunit"/>
</dbReference>
<evidence type="ECO:0000313" key="2">
    <source>
        <dbReference type="EMBL" id="MCX2981948.1"/>
    </source>
</evidence>
<feature type="domain" description="NAD(P)-binding" evidence="1">
    <location>
        <begin position="11"/>
        <end position="162"/>
    </location>
</feature>
<protein>
    <submittedName>
        <fullName evidence="2">NAD-dependent epimerase/dehydratase family protein</fullName>
    </submittedName>
</protein>
<dbReference type="EMBL" id="SHNN01000002">
    <property type="protein sequence ID" value="MCX2981948.1"/>
    <property type="molecule type" value="Genomic_DNA"/>
</dbReference>
<gene>
    <name evidence="2" type="ORF">EYC98_13885</name>
</gene>
<dbReference type="Pfam" id="PF13460">
    <property type="entry name" value="NAD_binding_10"/>
    <property type="match status" value="1"/>
</dbReference>